<evidence type="ECO:0000256" key="3">
    <source>
        <dbReference type="ARBA" id="ARBA00023163"/>
    </source>
</evidence>
<evidence type="ECO:0000313" key="6">
    <source>
        <dbReference type="Proteomes" id="UP001556220"/>
    </source>
</evidence>
<dbReference type="InterPro" id="IPR018062">
    <property type="entry name" value="HTH_AraC-typ_CS"/>
</dbReference>
<dbReference type="EMBL" id="JBFOHK010000003">
    <property type="protein sequence ID" value="MEW9572605.1"/>
    <property type="molecule type" value="Genomic_DNA"/>
</dbReference>
<reference evidence="5 6" key="1">
    <citation type="submission" date="2024-06" db="EMBL/GenBank/DDBJ databases">
        <authorList>
            <person name="Woo H."/>
        </authorList>
    </citation>
    <scope>NUCLEOTIDE SEQUENCE [LARGE SCALE GENOMIC DNA]</scope>
    <source>
        <strain evidence="5 6">Si-c</strain>
    </source>
</reference>
<gene>
    <name evidence="5" type="ORF">ABQJ54_12670</name>
</gene>
<dbReference type="Gene3D" id="1.10.10.60">
    <property type="entry name" value="Homeodomain-like"/>
    <property type="match status" value="2"/>
</dbReference>
<dbReference type="InterPro" id="IPR050959">
    <property type="entry name" value="MarA-like"/>
</dbReference>
<protein>
    <submittedName>
        <fullName evidence="5">GyrI-like domain-containing protein</fullName>
    </submittedName>
</protein>
<evidence type="ECO:0000256" key="2">
    <source>
        <dbReference type="ARBA" id="ARBA00023125"/>
    </source>
</evidence>
<dbReference type="Proteomes" id="UP001556220">
    <property type="component" value="Unassembled WGS sequence"/>
</dbReference>
<keyword evidence="6" id="KW-1185">Reference proteome</keyword>
<comment type="caution">
    <text evidence="5">The sequence shown here is derived from an EMBL/GenBank/DDBJ whole genome shotgun (WGS) entry which is preliminary data.</text>
</comment>
<dbReference type="PANTHER" id="PTHR47504">
    <property type="entry name" value="RIGHT ORIGIN-BINDING PROTEIN"/>
    <property type="match status" value="1"/>
</dbReference>
<dbReference type="InterPro" id="IPR009057">
    <property type="entry name" value="Homeodomain-like_sf"/>
</dbReference>
<dbReference type="InterPro" id="IPR018060">
    <property type="entry name" value="HTH_AraC"/>
</dbReference>
<dbReference type="SUPFAM" id="SSF55136">
    <property type="entry name" value="Probable bacterial effector-binding domain"/>
    <property type="match status" value="1"/>
</dbReference>
<name>A0ABV3QFS3_9GAMM</name>
<proteinExistence type="predicted"/>
<dbReference type="PROSITE" id="PS01124">
    <property type="entry name" value="HTH_ARAC_FAMILY_2"/>
    <property type="match status" value="1"/>
</dbReference>
<dbReference type="Gene3D" id="3.20.80.10">
    <property type="entry name" value="Regulatory factor, effector binding domain"/>
    <property type="match status" value="1"/>
</dbReference>
<evidence type="ECO:0000256" key="1">
    <source>
        <dbReference type="ARBA" id="ARBA00023015"/>
    </source>
</evidence>
<keyword evidence="2" id="KW-0238">DNA-binding</keyword>
<accession>A0ABV3QFS3</accession>
<dbReference type="InterPro" id="IPR010499">
    <property type="entry name" value="AraC_E-bd"/>
</dbReference>
<dbReference type="Pfam" id="PF06445">
    <property type="entry name" value="GyrI-like"/>
    <property type="match status" value="1"/>
</dbReference>
<dbReference type="InterPro" id="IPR011256">
    <property type="entry name" value="Reg_factor_effector_dom_sf"/>
</dbReference>
<dbReference type="SUPFAM" id="SSF46689">
    <property type="entry name" value="Homeodomain-like"/>
    <property type="match status" value="2"/>
</dbReference>
<dbReference type="Pfam" id="PF12833">
    <property type="entry name" value="HTH_18"/>
    <property type="match status" value="1"/>
</dbReference>
<dbReference type="PANTHER" id="PTHR47504:SF5">
    <property type="entry name" value="RIGHT ORIGIN-BINDING PROTEIN"/>
    <property type="match status" value="1"/>
</dbReference>
<keyword evidence="3" id="KW-0804">Transcription</keyword>
<feature type="domain" description="HTH araC/xylS-type" evidence="4">
    <location>
        <begin position="5"/>
        <end position="103"/>
    </location>
</feature>
<dbReference type="InterPro" id="IPR029442">
    <property type="entry name" value="GyrI-like"/>
</dbReference>
<evidence type="ECO:0000313" key="5">
    <source>
        <dbReference type="EMBL" id="MEW9572605.1"/>
    </source>
</evidence>
<dbReference type="SMART" id="SM00342">
    <property type="entry name" value="HTH_ARAC"/>
    <property type="match status" value="1"/>
</dbReference>
<dbReference type="RefSeq" id="WP_367854672.1">
    <property type="nucleotide sequence ID" value="NZ_JBFOHK010000003.1"/>
</dbReference>
<organism evidence="5 6">
    <name type="scientific">Rhodanobacter lycopersici</name>
    <dbReference type="NCBI Taxonomy" id="3162487"/>
    <lineage>
        <taxon>Bacteria</taxon>
        <taxon>Pseudomonadati</taxon>
        <taxon>Pseudomonadota</taxon>
        <taxon>Gammaproteobacteria</taxon>
        <taxon>Lysobacterales</taxon>
        <taxon>Rhodanobacteraceae</taxon>
        <taxon>Rhodanobacter</taxon>
    </lineage>
</organism>
<keyword evidence="1" id="KW-0805">Transcription regulation</keyword>
<dbReference type="SMART" id="SM00871">
    <property type="entry name" value="AraC_E_bind"/>
    <property type="match status" value="1"/>
</dbReference>
<sequence>MAAAEKALWFIESHYSEDLSLSRIAEVAGVSPFHLARLFQAMTGCSVVRYLRARRMTEAARRLAGGAPDILEVALASGYGSHEAFTRAFGEQFGLNPASVRERGSVAGLALVEPWRTADDVRVALDEPRLARDGTRLIAGLGCRYMPDTTQGIPAQWQRLSLHHAAALPKRHTAFGVCCNGDDEGSFEYIAGADVPGFGGLDPALSTLRLPAREYVVATHHGHISDIRRTWQAFVGDWLPRSGLQLADAPEFEKYGADFDDTGGIGDVEIWLPLQT</sequence>
<dbReference type="PROSITE" id="PS00041">
    <property type="entry name" value="HTH_ARAC_FAMILY_1"/>
    <property type="match status" value="1"/>
</dbReference>
<evidence type="ECO:0000259" key="4">
    <source>
        <dbReference type="PROSITE" id="PS01124"/>
    </source>
</evidence>